<dbReference type="GO" id="GO:0031640">
    <property type="term" value="P:killing of cells of another organism"/>
    <property type="evidence" value="ECO:0007669"/>
    <property type="project" value="UniProtKB-KW"/>
</dbReference>
<dbReference type="InParanoid" id="A0A2P6N891"/>
<feature type="chain" id="PRO_5015140386" description="MACPF domain-containing protein" evidence="7">
    <location>
        <begin position="25"/>
        <end position="1150"/>
    </location>
</feature>
<dbReference type="PROSITE" id="PS51412">
    <property type="entry name" value="MACPF_2"/>
    <property type="match status" value="1"/>
</dbReference>
<gene>
    <name evidence="10" type="ORF">PROFUN_12122</name>
</gene>
<dbReference type="InterPro" id="IPR020864">
    <property type="entry name" value="MACPF"/>
</dbReference>
<name>A0A2P6N891_9EUKA</name>
<keyword evidence="2" id="KW-0964">Secreted</keyword>
<proteinExistence type="predicted"/>
<keyword evidence="7" id="KW-0732">Signal</keyword>
<comment type="caution">
    <text evidence="10">The sequence shown here is derived from an EMBL/GenBank/DDBJ whole genome shotgun (WGS) entry which is preliminary data.</text>
</comment>
<evidence type="ECO:0000256" key="7">
    <source>
        <dbReference type="SAM" id="SignalP"/>
    </source>
</evidence>
<feature type="signal peptide" evidence="7">
    <location>
        <begin position="1"/>
        <end position="24"/>
    </location>
</feature>
<evidence type="ECO:0000256" key="5">
    <source>
        <dbReference type="ARBA" id="ARBA00023157"/>
    </source>
</evidence>
<dbReference type="AlphaFoldDB" id="A0A2P6N891"/>
<keyword evidence="4" id="KW-0204">Cytolysis</keyword>
<evidence type="ECO:0000259" key="9">
    <source>
        <dbReference type="PROSITE" id="PS51412"/>
    </source>
</evidence>
<dbReference type="OrthoDB" id="21110at2759"/>
<dbReference type="PANTHER" id="PTHR45742:SF8">
    <property type="entry name" value="FLOCCULATION PROTEIN FLO11"/>
    <property type="match status" value="1"/>
</dbReference>
<dbReference type="SMART" id="SM00223">
    <property type="entry name" value="APPLE"/>
    <property type="match status" value="1"/>
</dbReference>
<dbReference type="InterPro" id="IPR000177">
    <property type="entry name" value="Apple"/>
</dbReference>
<reference evidence="10 11" key="1">
    <citation type="journal article" date="2018" name="Genome Biol. Evol.">
        <title>Multiple Roots of Fruiting Body Formation in Amoebozoa.</title>
        <authorList>
            <person name="Hillmann F."/>
            <person name="Forbes G."/>
            <person name="Novohradska S."/>
            <person name="Ferling I."/>
            <person name="Riege K."/>
            <person name="Groth M."/>
            <person name="Westermann M."/>
            <person name="Marz M."/>
            <person name="Spaller T."/>
            <person name="Winckler T."/>
            <person name="Schaap P."/>
            <person name="Glockner G."/>
        </authorList>
    </citation>
    <scope>NUCLEOTIDE SEQUENCE [LARGE SCALE GENOMIC DNA]</scope>
    <source>
        <strain evidence="10 11">Jena</strain>
    </source>
</reference>
<dbReference type="PROSITE" id="PS50948">
    <property type="entry name" value="PAN"/>
    <property type="match status" value="1"/>
</dbReference>
<dbReference type="SMART" id="SM00457">
    <property type="entry name" value="MACPF"/>
    <property type="match status" value="1"/>
</dbReference>
<dbReference type="Proteomes" id="UP000241769">
    <property type="component" value="Unassembled WGS sequence"/>
</dbReference>
<evidence type="ECO:0000256" key="2">
    <source>
        <dbReference type="ARBA" id="ARBA00022525"/>
    </source>
</evidence>
<evidence type="ECO:0008006" key="12">
    <source>
        <dbReference type="Google" id="ProtNLM"/>
    </source>
</evidence>
<evidence type="ECO:0000256" key="6">
    <source>
        <dbReference type="SAM" id="MobiDB-lite"/>
    </source>
</evidence>
<feature type="domain" description="Apple" evidence="8">
    <location>
        <begin position="690"/>
        <end position="758"/>
    </location>
</feature>
<feature type="domain" description="MACPF" evidence="9">
    <location>
        <begin position="217"/>
        <end position="560"/>
    </location>
</feature>
<dbReference type="PANTHER" id="PTHR45742">
    <property type="entry name" value="COMPLEMENT COMPONENT C6"/>
    <property type="match status" value="1"/>
</dbReference>
<evidence type="ECO:0000256" key="3">
    <source>
        <dbReference type="ARBA" id="ARBA00022737"/>
    </source>
</evidence>
<organism evidence="10 11">
    <name type="scientific">Planoprotostelium fungivorum</name>
    <dbReference type="NCBI Taxonomy" id="1890364"/>
    <lineage>
        <taxon>Eukaryota</taxon>
        <taxon>Amoebozoa</taxon>
        <taxon>Evosea</taxon>
        <taxon>Variosea</taxon>
        <taxon>Cavosteliida</taxon>
        <taxon>Cavosteliaceae</taxon>
        <taxon>Planoprotostelium</taxon>
    </lineage>
</organism>
<keyword evidence="5" id="KW-1015">Disulfide bond</keyword>
<evidence type="ECO:0000256" key="4">
    <source>
        <dbReference type="ARBA" id="ARBA00022852"/>
    </source>
</evidence>
<dbReference type="Gene3D" id="3.50.4.10">
    <property type="entry name" value="Hepatocyte Growth Factor"/>
    <property type="match status" value="1"/>
</dbReference>
<comment type="subcellular location">
    <subcellularLocation>
        <location evidence="1">Secreted</location>
    </subcellularLocation>
</comment>
<evidence type="ECO:0000313" key="10">
    <source>
        <dbReference type="EMBL" id="PRP80164.1"/>
    </source>
</evidence>
<dbReference type="EMBL" id="MDYQ01000159">
    <property type="protein sequence ID" value="PRP80164.1"/>
    <property type="molecule type" value="Genomic_DNA"/>
</dbReference>
<evidence type="ECO:0000256" key="1">
    <source>
        <dbReference type="ARBA" id="ARBA00004613"/>
    </source>
</evidence>
<protein>
    <recommendedName>
        <fullName evidence="12">MACPF domain-containing protein</fullName>
    </recommendedName>
</protein>
<dbReference type="Pfam" id="PF01823">
    <property type="entry name" value="MACPF"/>
    <property type="match status" value="1"/>
</dbReference>
<sequence>MGKRASLLFCCTLWLLVLLSQVEGAPSFLLMSQDLYVSRDVSTKGFLLNSSIKLAARFFLNTQSTNTTFTNGKLLVDEQFLYCEGTANSGTRQWNNQLVVLKSDVTQSVTVSANGTENNYQLWVSLPNIDGVFGIYVDNNNLYAGQGKPVTTFKRIDIMRSYQDTLYPVPTQPSCPVGSSVKECLTLLYKRADCSETESTLINNLQVDLPVADDTIGRLIKNQGAYKLPGVSHLSHGIDMISGKETAAMIFSDSYCQGNVSSIQDAYRGLSYLVPGEIRAVPFPSCQFSTKSSFYRTSRQIATEMDRRSEYSASMKANVDILFIDVDIAASMSGSNEVRRANEQQSENEGKLVITETKCISSRVQRNGFYMSQDFIDDLGKCIQSGTPTSDKDPWVDLIVKYGTHYYKNALMGGKLQMISSVEKEHYYSKSSVQMKNSIETSFSAGASSALYSGSASAEYSQNYQGQQEEQSEFERSTSRTKILSYGGSPGSFGPSGDDSQETPNTYSDWAATTDLLPIPVDYTVGTIGSLLVEKIGNVQVRKEWFSGVRRYLQASQSNFEESNEYVITVNMQPGQSGTIYGPFLFRMSGTTEGSVTQMPGFLPFGQQDRDSITTFKLGNTYRFTIRARSLGNVTEISFSDPRTTKGFDMGDTPVGWQVGSISVVDASTGREYTFASKDGGSLDLSEWKCNPINTTYITEVGIDRNGTSYKNVNGSTLDDCGKLCLTDKKCASFTFDNCTKACQLKTVVYPNRMNSNCTISGVITNNNVSVCNPPRSTTNSNTQCQRNSDGSAICKVSRALITNSIKSLISWSSPPSFGSLKDFKITYFGSGGSAQQIINTPGNGLTIHILKDAIIGELKSLNIEVYNRLPRSYNSALCSGRPVMGRSRRDCKNGLWSYSNNTKLMADTFVGSDQIQLSPNDNMCSQNAYINNIILSIDGSDASMTETKIVTPFGICSKGFINVQLAVYNNSDLGGRSVVLAQGNMSTDMFRVSVVTAMAGVAWSYTASVESNGGNIVAKLSSRPQEAVNVATIVSSIQTTVYDYKGEAQAYQSTQKIFLSEEDWSEDLITKCGPFMSSTVKRNPSVIRATCNGVNNEACGSVMDKWDTPSPINWFYGSDKQVSAQDTSNIAAACSSIPASSHRIYPVPY</sequence>
<dbReference type="GO" id="GO:0006508">
    <property type="term" value="P:proteolysis"/>
    <property type="evidence" value="ECO:0007669"/>
    <property type="project" value="InterPro"/>
</dbReference>
<dbReference type="Pfam" id="PF00024">
    <property type="entry name" value="PAN_1"/>
    <property type="match status" value="1"/>
</dbReference>
<feature type="region of interest" description="Disordered" evidence="6">
    <location>
        <begin position="462"/>
        <end position="507"/>
    </location>
</feature>
<evidence type="ECO:0000313" key="11">
    <source>
        <dbReference type="Proteomes" id="UP000241769"/>
    </source>
</evidence>
<dbReference type="GO" id="GO:0005576">
    <property type="term" value="C:extracellular region"/>
    <property type="evidence" value="ECO:0007669"/>
    <property type="project" value="UniProtKB-SubCell"/>
</dbReference>
<evidence type="ECO:0000259" key="8">
    <source>
        <dbReference type="PROSITE" id="PS50948"/>
    </source>
</evidence>
<keyword evidence="11" id="KW-1185">Reference proteome</keyword>
<keyword evidence="3" id="KW-0677">Repeat</keyword>
<dbReference type="InterPro" id="IPR003609">
    <property type="entry name" value="Pan_app"/>
</dbReference>
<accession>A0A2P6N891</accession>